<dbReference type="EMBL" id="MNPL01001466">
    <property type="protein sequence ID" value="OQR79115.1"/>
    <property type="molecule type" value="Genomic_DNA"/>
</dbReference>
<comment type="caution">
    <text evidence="1">The sequence shown here is derived from an EMBL/GenBank/DDBJ whole genome shotgun (WGS) entry which is preliminary data.</text>
</comment>
<proteinExistence type="predicted"/>
<evidence type="ECO:0000313" key="2">
    <source>
        <dbReference type="Proteomes" id="UP000192247"/>
    </source>
</evidence>
<dbReference type="AlphaFoldDB" id="A0A1V9Y056"/>
<keyword evidence="2" id="KW-1185">Reference proteome</keyword>
<reference evidence="1 2" key="1">
    <citation type="journal article" date="2017" name="Gigascience">
        <title>Draft genome of the honey bee ectoparasitic mite, Tropilaelaps mercedesae, is shaped by the parasitic life history.</title>
        <authorList>
            <person name="Dong X."/>
            <person name="Armstrong S.D."/>
            <person name="Xia D."/>
            <person name="Makepeace B.L."/>
            <person name="Darby A.C."/>
            <person name="Kadowaki T."/>
        </authorList>
    </citation>
    <scope>NUCLEOTIDE SEQUENCE [LARGE SCALE GENOMIC DNA]</scope>
    <source>
        <strain evidence="1">Wuxi-XJTLU</strain>
    </source>
</reference>
<name>A0A1V9Y056_9ACAR</name>
<gene>
    <name evidence="1" type="ORF">BIW11_00199</name>
</gene>
<dbReference type="InParanoid" id="A0A1V9Y056"/>
<protein>
    <submittedName>
        <fullName evidence="1">Uncharacterized protein</fullName>
    </submittedName>
</protein>
<accession>A0A1V9Y056</accession>
<sequence>MPTYVIGLASSVMEWPPRPYDAPCGLSSRVLLPTNSDSRRSEHINSCPDRVRHQQWLTRMHLFAASGQMAPRVNMLTSIDHQSSEKKTMVEKSIVGVEGEIRE</sequence>
<organism evidence="1 2">
    <name type="scientific">Tropilaelaps mercedesae</name>
    <dbReference type="NCBI Taxonomy" id="418985"/>
    <lineage>
        <taxon>Eukaryota</taxon>
        <taxon>Metazoa</taxon>
        <taxon>Ecdysozoa</taxon>
        <taxon>Arthropoda</taxon>
        <taxon>Chelicerata</taxon>
        <taxon>Arachnida</taxon>
        <taxon>Acari</taxon>
        <taxon>Parasitiformes</taxon>
        <taxon>Mesostigmata</taxon>
        <taxon>Gamasina</taxon>
        <taxon>Dermanyssoidea</taxon>
        <taxon>Laelapidae</taxon>
        <taxon>Tropilaelaps</taxon>
    </lineage>
</organism>
<dbReference type="Proteomes" id="UP000192247">
    <property type="component" value="Unassembled WGS sequence"/>
</dbReference>
<evidence type="ECO:0000313" key="1">
    <source>
        <dbReference type="EMBL" id="OQR79115.1"/>
    </source>
</evidence>